<evidence type="ECO:0000256" key="1">
    <source>
        <dbReference type="SAM" id="MobiDB-lite"/>
    </source>
</evidence>
<feature type="compositionally biased region" description="Polar residues" evidence="1">
    <location>
        <begin position="1484"/>
        <end position="1507"/>
    </location>
</feature>
<comment type="caution">
    <text evidence="3">The sequence shown here is derived from an EMBL/GenBank/DDBJ whole genome shotgun (WGS) entry which is preliminary data.</text>
</comment>
<feature type="domain" description="DUF11" evidence="2">
    <location>
        <begin position="603"/>
        <end position="718"/>
    </location>
</feature>
<feature type="domain" description="DUF11" evidence="2">
    <location>
        <begin position="1788"/>
        <end position="1919"/>
    </location>
</feature>
<organism evidence="3 4">
    <name type="scientific">Neorhodopirellula pilleata</name>
    <dbReference type="NCBI Taxonomy" id="2714738"/>
    <lineage>
        <taxon>Bacteria</taxon>
        <taxon>Pseudomonadati</taxon>
        <taxon>Planctomycetota</taxon>
        <taxon>Planctomycetia</taxon>
        <taxon>Pirellulales</taxon>
        <taxon>Pirellulaceae</taxon>
        <taxon>Neorhodopirellula</taxon>
    </lineage>
</organism>
<feature type="domain" description="DUF11" evidence="2">
    <location>
        <begin position="1130"/>
        <end position="1243"/>
    </location>
</feature>
<dbReference type="Gene3D" id="2.60.40.3080">
    <property type="match status" value="2"/>
</dbReference>
<feature type="domain" description="DUF11" evidence="2">
    <location>
        <begin position="1523"/>
        <end position="1644"/>
    </location>
</feature>
<feature type="domain" description="DUF11" evidence="2">
    <location>
        <begin position="1660"/>
        <end position="1765"/>
    </location>
</feature>
<dbReference type="PANTHER" id="PTHR34819:SF3">
    <property type="entry name" value="CELL SURFACE PROTEIN"/>
    <property type="match status" value="1"/>
</dbReference>
<evidence type="ECO:0000259" key="2">
    <source>
        <dbReference type="Pfam" id="PF01345"/>
    </source>
</evidence>
<feature type="domain" description="DUF11" evidence="2">
    <location>
        <begin position="994"/>
        <end position="1112"/>
    </location>
</feature>
<evidence type="ECO:0000313" key="3">
    <source>
        <dbReference type="EMBL" id="TWU03904.1"/>
    </source>
</evidence>
<feature type="domain" description="DUF11" evidence="2">
    <location>
        <begin position="475"/>
        <end position="586"/>
    </location>
</feature>
<dbReference type="PANTHER" id="PTHR34819">
    <property type="entry name" value="LARGE CYSTEINE-RICH PERIPLASMIC PROTEIN OMCB"/>
    <property type="match status" value="1"/>
</dbReference>
<dbReference type="EMBL" id="SJPM01000001">
    <property type="protein sequence ID" value="TWU03904.1"/>
    <property type="molecule type" value="Genomic_DNA"/>
</dbReference>
<dbReference type="Proteomes" id="UP000316213">
    <property type="component" value="Unassembled WGS sequence"/>
</dbReference>
<feature type="domain" description="DUF11" evidence="2">
    <location>
        <begin position="733"/>
        <end position="843"/>
    </location>
</feature>
<sequence>MANRKNRRRLILEPLEGRRLLAVATDLANLAGRVFDDLTGDGFTTGEQVAGANLNLYRGDGDGQFEPGSGDTEIRTTTTDANGNYLFERLTAGQYFVLQPEQTVNGRTLPRSVSPPITITADQVAGRLIRTIDGFDQTFQSVIDETNDNTPVTSTAAAPEAIGGSRDLLVDKTSDIGSVQLIVNDPVSPNLLQIASEAFGSGRRIVIWDGAGDDPAVVDDGGLGTIDLTNGGQAAGLRLVVGADLPSGAAVVRLYSDDGSTSTRGRVSEATLNIPALTTQPTSVEFLPFAQFSTRPGATGGADLANIGAIEFEVIAGPNYDALADLIGTIGPNVINVPDFDNFQSADLRLSKQLTTAVANVNQPVTFLLSLTNDGPDTATGIVVTDNLPAGITYQTNQTSIGTFTPGNGQWSIASLPVGATATLSITGLLTASTPQTNTAEVTAAQQFDPDSTPGNSTAGEDDQATVVVTPSQIDLSLTKTVSDASPNVDDPVSFTLTLTNSGGSAATNVVVEDRLPAGLVLTGNTPSTGTFNASNRRWSIPSLAAGGTATLVLETRVASPGNLVNVAEVIAADQFDIDSTPGNNLDAEDDQASAIVQTRTSDLSIDKTLVTPGSTIGDNVTFTIVVNNAGPDPATGVRVRDVLPAGLAYVSDSPSVGDYDPATGIWTIPAVPVGATNNATLTLVASLQNAISQTNTAEIIAADQFDPDSTPGNANATEDDIDSVVVTPITVDLDLTKTVSLARPVPGETFTYTLNVRNTSQNDATGVVVRDPLPGGIIFQSNTADQVYSPTTGTWTVGNVPAGATRTIEIQAILNPNRADILSPISNTAEITATDQFDIDSTPGNVIAGEDDQASATVTPARADLRLSKSASNPQANVGQEVTFTISTTNDGPDPSGVFTVSDPVPTGASLVRSTPSIGSYDSATGIWTVPGLGTNQTATLAIVLQTASPGSINNVAQISSASLPDPDSTPGNSVPGEDDQDDASIQSQAINLSLQKSVDKATPRIGETFRYTIEVTNSGPDTATNVVIGETIPAPITLVSSLPESGTFVTSTRRWSIPSLAAGATTRLFLDARIDSIAGLPSGGLSNDLTNTAEVLSVDQVDTNSTPGNNDPAEDDQDSATVRVAIADISLTKTSLTPAPNVGDLARFEIVVSNAGPDVATNLVIRDVLPNGLVYRSDTQSDTAGDYNNVTGLWTIPSLGVGQTTSLQINADVTSSGSFTNTAELIEVGQDDPDSIPGNNRIDEDDQATAVITTPIIDLSLSKTVDPSRPSVGSEVTFTLTATNAGPDTATGVVVRDTLPVGFQFVSADPSPAFVSNDGIWTVGTLASGESRSLLVRGTVTATELFDNRAEIIEADQFDRDSTPGNGFNNGEDDAVIVPVTPASADLSLTKTINDATPNVGQDVTFTLTVRNDGPDVANNIEVLESLPGGLTNIRSQTASGTYSNSDQIWRLPELRVGATATLSLIGTVDFDANNTTSPITRTNSAEIIASSQRDPDSTPNNQSTNEDDDATVEFVPQLIDLALTKTIDNNRPNVGQTVAYEVSLTNDGPSDATGIVVADPLPAGLTFVSASPEVGSYNQSTGRWSINQLNAGATARLILRASVAPNANNVDAILRDGIVNTAEVFAADQPDRDSTPGNNVENEDDFASVLLTFPRADLSLTKTVDNPNPDQDEFVEFLVTLNNAGPDPASGIVVQETIPPGLGDVTVTPLEGSYNAATNRWTVDTLPPNQSASLQVRGRITSSAILNNAAEIIAADQFDPDSVPGNGQPTEDDLASVAVTPQVVDLNVTATADPQEVIAGDTFTLTVTVRNGQTITPSTLTQITPLVTDINRPISDASGVVVGIDIPAGLTLLAVDPTSAVFDPQTGRWVVGDLPNGQSQQLRLTFLVESASVKSFEIEVLEANEFDIDSNPGNNIPAEDDQTSVTVRPPRTLSKRLFLSR</sequence>
<accession>A0A5C6B0G1</accession>
<dbReference type="SUPFAM" id="SSF117074">
    <property type="entry name" value="Hypothetical protein PA1324"/>
    <property type="match status" value="1"/>
</dbReference>
<dbReference type="Gene3D" id="2.60.40.1170">
    <property type="entry name" value="Mu homology domain, subdomain B"/>
    <property type="match status" value="3"/>
</dbReference>
<dbReference type="InterPro" id="IPR001434">
    <property type="entry name" value="OmcB-like_DUF11"/>
</dbReference>
<dbReference type="InterPro" id="IPR047589">
    <property type="entry name" value="DUF11_rpt"/>
</dbReference>
<feature type="domain" description="DUF11" evidence="2">
    <location>
        <begin position="1260"/>
        <end position="1365"/>
    </location>
</feature>
<feature type="compositionally biased region" description="Polar residues" evidence="1">
    <location>
        <begin position="445"/>
        <end position="459"/>
    </location>
</feature>
<dbReference type="NCBIfam" id="TIGR01451">
    <property type="entry name" value="B_ant_repeat"/>
    <property type="match status" value="11"/>
</dbReference>
<feature type="region of interest" description="Disordered" evidence="1">
    <location>
        <begin position="960"/>
        <end position="985"/>
    </location>
</feature>
<feature type="region of interest" description="Disordered" evidence="1">
    <location>
        <begin position="445"/>
        <end position="464"/>
    </location>
</feature>
<dbReference type="RefSeq" id="WP_231602675.1">
    <property type="nucleotide sequence ID" value="NZ_SJPM01000001.1"/>
</dbReference>
<gene>
    <name evidence="3" type="ORF">Pla100_08390</name>
</gene>
<feature type="domain" description="DUF11" evidence="2">
    <location>
        <begin position="347"/>
        <end position="457"/>
    </location>
</feature>
<name>A0A5C6B0G1_9BACT</name>
<dbReference type="InterPro" id="IPR051172">
    <property type="entry name" value="Chlamydia_OmcB"/>
</dbReference>
<dbReference type="InterPro" id="IPR013783">
    <property type="entry name" value="Ig-like_fold"/>
</dbReference>
<feature type="domain" description="DUF11" evidence="2">
    <location>
        <begin position="865"/>
        <end position="971"/>
    </location>
</feature>
<dbReference type="Gene3D" id="2.60.40.10">
    <property type="entry name" value="Immunoglobulins"/>
    <property type="match status" value="7"/>
</dbReference>
<feature type="region of interest" description="Disordered" evidence="1">
    <location>
        <begin position="1484"/>
        <end position="1513"/>
    </location>
</feature>
<proteinExistence type="predicted"/>
<evidence type="ECO:0000313" key="4">
    <source>
        <dbReference type="Proteomes" id="UP000316213"/>
    </source>
</evidence>
<dbReference type="Pfam" id="PF01345">
    <property type="entry name" value="DUF11"/>
    <property type="match status" value="12"/>
</dbReference>
<reference evidence="3 4" key="1">
    <citation type="submission" date="2019-02" db="EMBL/GenBank/DDBJ databases">
        <title>Deep-cultivation of Planctomycetes and their phenomic and genomic characterization uncovers novel biology.</title>
        <authorList>
            <person name="Wiegand S."/>
            <person name="Jogler M."/>
            <person name="Boedeker C."/>
            <person name="Pinto D."/>
            <person name="Vollmers J."/>
            <person name="Rivas-Marin E."/>
            <person name="Kohn T."/>
            <person name="Peeters S.H."/>
            <person name="Heuer A."/>
            <person name="Rast P."/>
            <person name="Oberbeckmann S."/>
            <person name="Bunk B."/>
            <person name="Jeske O."/>
            <person name="Meyerdierks A."/>
            <person name="Storesund J.E."/>
            <person name="Kallscheuer N."/>
            <person name="Luecker S."/>
            <person name="Lage O.M."/>
            <person name="Pohl T."/>
            <person name="Merkel B.J."/>
            <person name="Hornburger P."/>
            <person name="Mueller R.-W."/>
            <person name="Bruemmer F."/>
            <person name="Labrenz M."/>
            <person name="Spormann A.M."/>
            <person name="Op Den Camp H."/>
            <person name="Overmann J."/>
            <person name="Amann R."/>
            <person name="Jetten M.S.M."/>
            <person name="Mascher T."/>
            <person name="Medema M.H."/>
            <person name="Devos D.P."/>
            <person name="Kaster A.-K."/>
            <person name="Ovreas L."/>
            <person name="Rohde M."/>
            <person name="Galperin M.Y."/>
            <person name="Jogler C."/>
        </authorList>
    </citation>
    <scope>NUCLEOTIDE SEQUENCE [LARGE SCALE GENOMIC DNA]</scope>
    <source>
        <strain evidence="3 4">Pla100</strain>
    </source>
</reference>
<protein>
    <recommendedName>
        <fullName evidence="2">DUF11 domain-containing protein</fullName>
    </recommendedName>
</protein>
<feature type="domain" description="DUF11" evidence="2">
    <location>
        <begin position="1388"/>
        <end position="1507"/>
    </location>
</feature>
<keyword evidence="4" id="KW-1185">Reference proteome</keyword>